<dbReference type="Pfam" id="PF04749">
    <property type="entry name" value="PLAC8"/>
    <property type="match status" value="1"/>
</dbReference>
<dbReference type="NCBIfam" id="TIGR01571">
    <property type="entry name" value="A_thal_Cys_rich"/>
    <property type="match status" value="1"/>
</dbReference>
<reference evidence="2" key="1">
    <citation type="journal article" date="2014" name="Nat. Commun.">
        <title>The tobacco genome sequence and its comparison with those of tomato and potato.</title>
        <authorList>
            <person name="Sierro N."/>
            <person name="Battey J.N."/>
            <person name="Ouadi S."/>
            <person name="Bakaher N."/>
            <person name="Bovet L."/>
            <person name="Willig A."/>
            <person name="Goepfert S."/>
            <person name="Peitsch M.C."/>
            <person name="Ivanov N.V."/>
        </authorList>
    </citation>
    <scope>NUCLEOTIDE SEQUENCE [LARGE SCALE GENOMIC DNA]</scope>
</reference>
<evidence type="ECO:0000256" key="1">
    <source>
        <dbReference type="SAM" id="MobiDB-lite"/>
    </source>
</evidence>
<dbReference type="InterPro" id="IPR006461">
    <property type="entry name" value="PLAC_motif_containing"/>
</dbReference>
<feature type="region of interest" description="Disordered" evidence="1">
    <location>
        <begin position="1"/>
        <end position="42"/>
    </location>
</feature>
<dbReference type="PaxDb" id="4097-A0A1S3WZ84"/>
<dbReference type="Proteomes" id="UP000790787">
    <property type="component" value="Chromosome 22"/>
</dbReference>
<dbReference type="RefSeq" id="XP_016432947.1">
    <property type="nucleotide sequence ID" value="XM_016577461.2"/>
</dbReference>
<gene>
    <name evidence="3" type="primary">LOC107759503</name>
</gene>
<dbReference type="GeneID" id="107759503"/>
<dbReference type="RefSeq" id="XP_016432947.1">
    <property type="nucleotide sequence ID" value="XM_016577461.1"/>
</dbReference>
<name>A0A1S3WZ84_TOBAC</name>
<organism evidence="2 3">
    <name type="scientific">Nicotiana tabacum</name>
    <name type="common">Common tobacco</name>
    <dbReference type="NCBI Taxonomy" id="4097"/>
    <lineage>
        <taxon>Eukaryota</taxon>
        <taxon>Viridiplantae</taxon>
        <taxon>Streptophyta</taxon>
        <taxon>Embryophyta</taxon>
        <taxon>Tracheophyta</taxon>
        <taxon>Spermatophyta</taxon>
        <taxon>Magnoliopsida</taxon>
        <taxon>eudicotyledons</taxon>
        <taxon>Gunneridae</taxon>
        <taxon>Pentapetalae</taxon>
        <taxon>asterids</taxon>
        <taxon>lamiids</taxon>
        <taxon>Solanales</taxon>
        <taxon>Solanaceae</taxon>
        <taxon>Nicotianoideae</taxon>
        <taxon>Nicotianeae</taxon>
        <taxon>Nicotiana</taxon>
    </lineage>
</organism>
<accession>A0A1S3WZ84</accession>
<sequence length="185" mass="20397">MGRVEANNEIETPKPGESGEPIASQPPPQYQGVKDVQPPSPSPLPIGAPWSTGLFDCHLNQTNAVMTSFLPCVTFGQIAEVLDAGEMTCPLGTFIYLLMMPAVCSQWIMGSKYRTKLRQKYNLVEAPYSDIVSHIFCPCCSLCQEFRELQHRGLDPALGWNGIVAQQHYGNQQVNQAPQVQSMSK</sequence>
<dbReference type="AlphaFoldDB" id="A0A1S3WZ84"/>
<evidence type="ECO:0000313" key="2">
    <source>
        <dbReference type="Proteomes" id="UP000790787"/>
    </source>
</evidence>
<dbReference type="OrthoDB" id="1045822at2759"/>
<proteinExistence type="predicted"/>
<keyword evidence="2" id="KW-1185">Reference proteome</keyword>
<dbReference type="KEGG" id="nta:107759503"/>
<dbReference type="OMA" id="QTNAIMT"/>
<evidence type="ECO:0000313" key="3">
    <source>
        <dbReference type="RefSeq" id="XP_016432947.1"/>
    </source>
</evidence>
<reference evidence="3" key="2">
    <citation type="submission" date="2025-08" db="UniProtKB">
        <authorList>
            <consortium name="RefSeq"/>
        </authorList>
    </citation>
    <scope>IDENTIFICATION</scope>
    <source>
        <tissue evidence="3">Leaf</tissue>
    </source>
</reference>
<dbReference type="PANTHER" id="PTHR15907">
    <property type="entry name" value="DUF614 FAMILY PROTEIN-RELATED"/>
    <property type="match status" value="1"/>
</dbReference>
<protein>
    <submittedName>
        <fullName evidence="3">Protein PLANT CADMIUM RESISTANCE 8-like</fullName>
    </submittedName>
</protein>